<protein>
    <submittedName>
        <fullName evidence="1">Uncharacterized protein</fullName>
    </submittedName>
</protein>
<organism evidence="1 2">
    <name type="scientific">Bauhinia variegata</name>
    <name type="common">Purple orchid tree</name>
    <name type="synonym">Phanera variegata</name>
    <dbReference type="NCBI Taxonomy" id="167791"/>
    <lineage>
        <taxon>Eukaryota</taxon>
        <taxon>Viridiplantae</taxon>
        <taxon>Streptophyta</taxon>
        <taxon>Embryophyta</taxon>
        <taxon>Tracheophyta</taxon>
        <taxon>Spermatophyta</taxon>
        <taxon>Magnoliopsida</taxon>
        <taxon>eudicotyledons</taxon>
        <taxon>Gunneridae</taxon>
        <taxon>Pentapetalae</taxon>
        <taxon>rosids</taxon>
        <taxon>fabids</taxon>
        <taxon>Fabales</taxon>
        <taxon>Fabaceae</taxon>
        <taxon>Cercidoideae</taxon>
        <taxon>Cercideae</taxon>
        <taxon>Bauhiniinae</taxon>
        <taxon>Bauhinia</taxon>
    </lineage>
</organism>
<comment type="caution">
    <text evidence="1">The sequence shown here is derived from an EMBL/GenBank/DDBJ whole genome shotgun (WGS) entry which is preliminary data.</text>
</comment>
<reference evidence="1 2" key="1">
    <citation type="journal article" date="2022" name="DNA Res.">
        <title>Chromosomal-level genome assembly of the orchid tree Bauhinia variegata (Leguminosae; Cercidoideae) supports the allotetraploid origin hypothesis of Bauhinia.</title>
        <authorList>
            <person name="Zhong Y."/>
            <person name="Chen Y."/>
            <person name="Zheng D."/>
            <person name="Pang J."/>
            <person name="Liu Y."/>
            <person name="Luo S."/>
            <person name="Meng S."/>
            <person name="Qian L."/>
            <person name="Wei D."/>
            <person name="Dai S."/>
            <person name="Zhou R."/>
        </authorList>
    </citation>
    <scope>NUCLEOTIDE SEQUENCE [LARGE SCALE GENOMIC DNA]</scope>
    <source>
        <strain evidence="1">BV-YZ2020</strain>
    </source>
</reference>
<gene>
    <name evidence="1" type="ORF">L6164_030962</name>
</gene>
<dbReference type="EMBL" id="CM039437">
    <property type="protein sequence ID" value="KAI4307823.1"/>
    <property type="molecule type" value="Genomic_DNA"/>
</dbReference>
<evidence type="ECO:0000313" key="2">
    <source>
        <dbReference type="Proteomes" id="UP000828941"/>
    </source>
</evidence>
<evidence type="ECO:0000313" key="1">
    <source>
        <dbReference type="EMBL" id="KAI4307823.1"/>
    </source>
</evidence>
<keyword evidence="2" id="KW-1185">Reference proteome</keyword>
<name>A0ACB9LEI2_BAUVA</name>
<accession>A0ACB9LEI2</accession>
<dbReference type="Proteomes" id="UP000828941">
    <property type="component" value="Chromosome 12"/>
</dbReference>
<proteinExistence type="predicted"/>
<sequence length="330" mass="37753">MSLLYENHVCRFSPSSSKKEAMANYLVGSGTLPPEPSSKKKTSKDHPEDKAAPQHSVSFIYQTSISDTCRSVIVTWCQNTTDHSFCINVDNNPEDNKNTCKIDLKSRQSWGKKGLKSFEVEGKRVDIFWDFRQAKFSIGPQALSGYYVALVYKKELLLMLGDLVKEAYVRTKSKPSAEEATLLSKKEIVYEKKLFCTRAMLEEGKEEHDVVIETSLSGPDDPEMWIYIDGMVVTRIMNLNWRFRGNDTIIVNNLALQIFWDVHDWLFDNELSSSHGFFIFKPCSVESASNAELQVRDFPETSEDYNGHELLDESSSIQGFCHFLHAWRVK</sequence>